<dbReference type="InterPro" id="IPR027039">
    <property type="entry name" value="Crtac1"/>
</dbReference>
<feature type="domain" description="ASPIC/UnbV" evidence="2">
    <location>
        <begin position="551"/>
        <end position="616"/>
    </location>
</feature>
<dbReference type="OrthoDB" id="1488345at2"/>
<evidence type="ECO:0000313" key="4">
    <source>
        <dbReference type="Proteomes" id="UP000245489"/>
    </source>
</evidence>
<dbReference type="SUPFAM" id="SSF69318">
    <property type="entry name" value="Integrin alpha N-terminal domain"/>
    <property type="match status" value="1"/>
</dbReference>
<dbReference type="PANTHER" id="PTHR16026">
    <property type="entry name" value="CARTILAGE ACIDIC PROTEIN 1"/>
    <property type="match status" value="1"/>
</dbReference>
<evidence type="ECO:0000259" key="2">
    <source>
        <dbReference type="Pfam" id="PF07593"/>
    </source>
</evidence>
<dbReference type="InterPro" id="IPR011519">
    <property type="entry name" value="UnbV_ASPIC"/>
</dbReference>
<gene>
    <name evidence="3" type="ORF">LV89_03083</name>
</gene>
<evidence type="ECO:0000256" key="1">
    <source>
        <dbReference type="ARBA" id="ARBA00022729"/>
    </source>
</evidence>
<keyword evidence="4" id="KW-1185">Reference proteome</keyword>
<dbReference type="InterPro" id="IPR028994">
    <property type="entry name" value="Integrin_alpha_N"/>
</dbReference>
<dbReference type="Proteomes" id="UP000245489">
    <property type="component" value="Unassembled WGS sequence"/>
</dbReference>
<dbReference type="RefSeq" id="WP_109743792.1">
    <property type="nucleotide sequence ID" value="NZ_QGGO01000016.1"/>
</dbReference>
<dbReference type="Gene3D" id="2.130.10.130">
    <property type="entry name" value="Integrin alpha, N-terminal"/>
    <property type="match status" value="2"/>
</dbReference>
<dbReference type="InterPro" id="IPR013517">
    <property type="entry name" value="FG-GAP"/>
</dbReference>
<dbReference type="EMBL" id="QGGO01000016">
    <property type="protein sequence ID" value="PWK23876.1"/>
    <property type="molecule type" value="Genomic_DNA"/>
</dbReference>
<organism evidence="3 4">
    <name type="scientific">Arcicella aurantiaca</name>
    <dbReference type="NCBI Taxonomy" id="591202"/>
    <lineage>
        <taxon>Bacteria</taxon>
        <taxon>Pseudomonadati</taxon>
        <taxon>Bacteroidota</taxon>
        <taxon>Cytophagia</taxon>
        <taxon>Cytophagales</taxon>
        <taxon>Flectobacillaceae</taxon>
        <taxon>Arcicella</taxon>
    </lineage>
</organism>
<sequence>MRHLSKLIAVAFLIILYGFTVPNSISYQEREELAKDFKFEKSILYKPEGIIPMDIHEVHPQYKKIDAWVSVVGAAVNVTDFDGDNLPNDIIHVDPRYNTVSVFPANGTGERYKPFQLSPKTLPYNPASMPPSGTLANDFNEDGKMDILVNYLGRSPIIFYQTENGFTEAELNPTIEKWFTTTSTIADFDGNGHDDIFIGNYFPDNSKLYEKGATDKNQVMQHSMSRGDNGATNRIFLWAGIKNGKAVFKESKDWLQGLGFPYDWTLAVAAADLNGDMLPDIYIANDFAPDKLLLNKSTNGKLSFQELKGPKGFFSIRSSVLGRDSFKGMGVDFGDINGDGLLDIYVSNIADDYALHESHFAFINTGDTESFTKGIAPFVNQSESLGLSRSSWGWEARLGDFNNDGVPEAIQGTGFRKGKTNRWPELQELATGHDEFLANPENWPKINQGDDISGRAHIPFFVKHKSGKYYDISANIDVDDIQVTRGIATADFEHDGKLDFVASSQWEDSRMYHNKSESKNNFLGLKLILSLDSNNHKVLIDPKQKLKAKYAIGAKVTAYTVGGKKIVSFVDGGNGHTGKRSSEIHFGLGKAAANQIDNIEISWRQSDGTVALTKVKLDAGWHTVALPY</sequence>
<proteinExistence type="predicted"/>
<accession>A0A316E1L4</accession>
<dbReference type="PANTHER" id="PTHR16026:SF0">
    <property type="entry name" value="CARTILAGE ACIDIC PROTEIN 1"/>
    <property type="match status" value="1"/>
</dbReference>
<dbReference type="Pfam" id="PF13517">
    <property type="entry name" value="FG-GAP_3"/>
    <property type="match status" value="1"/>
</dbReference>
<comment type="caution">
    <text evidence="3">The sequence shown here is derived from an EMBL/GenBank/DDBJ whole genome shotgun (WGS) entry which is preliminary data.</text>
</comment>
<dbReference type="Pfam" id="PF07593">
    <property type="entry name" value="UnbV_ASPIC"/>
    <property type="match status" value="1"/>
</dbReference>
<reference evidence="3 4" key="1">
    <citation type="submission" date="2018-05" db="EMBL/GenBank/DDBJ databases">
        <title>Genomic Encyclopedia of Archaeal and Bacterial Type Strains, Phase II (KMG-II): from individual species to whole genera.</title>
        <authorList>
            <person name="Goeker M."/>
        </authorList>
    </citation>
    <scope>NUCLEOTIDE SEQUENCE [LARGE SCALE GENOMIC DNA]</scope>
    <source>
        <strain evidence="3 4">DSM 22214</strain>
    </source>
</reference>
<evidence type="ECO:0000313" key="3">
    <source>
        <dbReference type="EMBL" id="PWK23876.1"/>
    </source>
</evidence>
<keyword evidence="1" id="KW-0732">Signal</keyword>
<protein>
    <submittedName>
        <fullName evidence="3">VCBS repeat protein</fullName>
    </submittedName>
</protein>
<name>A0A316E1L4_9BACT</name>
<dbReference type="AlphaFoldDB" id="A0A316E1L4"/>